<organism evidence="1 2">
    <name type="scientific">Armillaria novae-zelandiae</name>
    <dbReference type="NCBI Taxonomy" id="153914"/>
    <lineage>
        <taxon>Eukaryota</taxon>
        <taxon>Fungi</taxon>
        <taxon>Dikarya</taxon>
        <taxon>Basidiomycota</taxon>
        <taxon>Agaricomycotina</taxon>
        <taxon>Agaricomycetes</taxon>
        <taxon>Agaricomycetidae</taxon>
        <taxon>Agaricales</taxon>
        <taxon>Marasmiineae</taxon>
        <taxon>Physalacriaceae</taxon>
        <taxon>Armillaria</taxon>
    </lineage>
</organism>
<gene>
    <name evidence="1" type="ORF">IW261DRAFT_1641930</name>
</gene>
<name>A0AA39P2X0_9AGAR</name>
<evidence type="ECO:0000313" key="1">
    <source>
        <dbReference type="EMBL" id="KAK0476300.1"/>
    </source>
</evidence>
<dbReference type="AlphaFoldDB" id="A0AA39P2X0"/>
<protein>
    <submittedName>
        <fullName evidence="1">Uncharacterized protein</fullName>
    </submittedName>
</protein>
<accession>A0AA39P2X0</accession>
<proteinExistence type="predicted"/>
<sequence length="211" mass="23630">MATPTVSLRQRLPCYDHLSPPLSFWLRYCPSATYAHGYGRFSSSAQRGVSHLAIKGGYKQIVKFVDYTVATFSSVTFEPSSHFTALVNGDVVGSRLDLQFYPSTVLVYPLVRFNGKRTFQLFLSLVFLDDMQEREFQITFAFSPEFEVATFKVPNREYLSYGGINGVDTAGQCTTTGSHYPQAFNGSNDPYNLVIVKQGGVVADATLRRQW</sequence>
<comment type="caution">
    <text evidence="1">The sequence shown here is derived from an EMBL/GenBank/DDBJ whole genome shotgun (WGS) entry which is preliminary data.</text>
</comment>
<reference evidence="1" key="1">
    <citation type="submission" date="2023-06" db="EMBL/GenBank/DDBJ databases">
        <authorList>
            <consortium name="Lawrence Berkeley National Laboratory"/>
            <person name="Ahrendt S."/>
            <person name="Sahu N."/>
            <person name="Indic B."/>
            <person name="Wong-Bajracharya J."/>
            <person name="Merenyi Z."/>
            <person name="Ke H.-M."/>
            <person name="Monk M."/>
            <person name="Kocsube S."/>
            <person name="Drula E."/>
            <person name="Lipzen A."/>
            <person name="Balint B."/>
            <person name="Henrissat B."/>
            <person name="Andreopoulos B."/>
            <person name="Martin F.M."/>
            <person name="Harder C.B."/>
            <person name="Rigling D."/>
            <person name="Ford K.L."/>
            <person name="Foster G.D."/>
            <person name="Pangilinan J."/>
            <person name="Papanicolaou A."/>
            <person name="Barry K."/>
            <person name="LaButti K."/>
            <person name="Viragh M."/>
            <person name="Koriabine M."/>
            <person name="Yan M."/>
            <person name="Riley R."/>
            <person name="Champramary S."/>
            <person name="Plett K.L."/>
            <person name="Tsai I.J."/>
            <person name="Slot J."/>
            <person name="Sipos G."/>
            <person name="Plett J."/>
            <person name="Nagy L.G."/>
            <person name="Grigoriev I.V."/>
        </authorList>
    </citation>
    <scope>NUCLEOTIDE SEQUENCE</scope>
    <source>
        <strain evidence="1">ICMP 16352</strain>
    </source>
</reference>
<evidence type="ECO:0000313" key="2">
    <source>
        <dbReference type="Proteomes" id="UP001175227"/>
    </source>
</evidence>
<dbReference type="Proteomes" id="UP001175227">
    <property type="component" value="Unassembled WGS sequence"/>
</dbReference>
<dbReference type="EMBL" id="JAUEPR010000020">
    <property type="protein sequence ID" value="KAK0476300.1"/>
    <property type="molecule type" value="Genomic_DNA"/>
</dbReference>
<keyword evidence="2" id="KW-1185">Reference proteome</keyword>